<evidence type="ECO:0000313" key="7">
    <source>
        <dbReference type="Proteomes" id="UP000046393"/>
    </source>
</evidence>
<dbReference type="GO" id="GO:0000785">
    <property type="term" value="C:chromatin"/>
    <property type="evidence" value="ECO:0007669"/>
    <property type="project" value="TreeGrafter"/>
</dbReference>
<feature type="region of interest" description="Disordered" evidence="5">
    <location>
        <begin position="558"/>
        <end position="582"/>
    </location>
</feature>
<dbReference type="PANTHER" id="PTHR10782:SF4">
    <property type="entry name" value="TONALLI, ISOFORM E"/>
    <property type="match status" value="1"/>
</dbReference>
<dbReference type="Gene3D" id="3.30.40.10">
    <property type="entry name" value="Zinc/RING finger domain, C3HC4 (zinc finger)"/>
    <property type="match status" value="1"/>
</dbReference>
<name>A0A0N5AY54_9BILA</name>
<dbReference type="Proteomes" id="UP000046393">
    <property type="component" value="Unplaced"/>
</dbReference>
<evidence type="ECO:0000256" key="4">
    <source>
        <dbReference type="PROSITE-ProRule" id="PRU00452"/>
    </source>
</evidence>
<dbReference type="PROSITE" id="PS51044">
    <property type="entry name" value="ZF_SP_RING"/>
    <property type="match status" value="1"/>
</dbReference>
<dbReference type="GO" id="GO:0016925">
    <property type="term" value="P:protein sumoylation"/>
    <property type="evidence" value="ECO:0007669"/>
    <property type="project" value="TreeGrafter"/>
</dbReference>
<evidence type="ECO:0000256" key="2">
    <source>
        <dbReference type="ARBA" id="ARBA00022771"/>
    </source>
</evidence>
<dbReference type="AlphaFoldDB" id="A0A0N5AY54"/>
<dbReference type="WBParaSite" id="SMUV_0000989101-mRNA-1">
    <property type="protein sequence ID" value="SMUV_0000989101-mRNA-1"/>
    <property type="gene ID" value="SMUV_0000989101"/>
</dbReference>
<dbReference type="STRING" id="451379.A0A0N5AY54"/>
<dbReference type="Pfam" id="PF02891">
    <property type="entry name" value="zf-MIZ"/>
    <property type="match status" value="1"/>
</dbReference>
<proteinExistence type="predicted"/>
<evidence type="ECO:0000256" key="1">
    <source>
        <dbReference type="ARBA" id="ARBA00022723"/>
    </source>
</evidence>
<dbReference type="InterPro" id="IPR013083">
    <property type="entry name" value="Znf_RING/FYVE/PHD"/>
</dbReference>
<keyword evidence="1" id="KW-0479">Metal-binding</keyword>
<dbReference type="InterPro" id="IPR004181">
    <property type="entry name" value="Znf_MIZ"/>
</dbReference>
<evidence type="ECO:0000256" key="5">
    <source>
        <dbReference type="SAM" id="MobiDB-lite"/>
    </source>
</evidence>
<organism evidence="7 8">
    <name type="scientific">Syphacia muris</name>
    <dbReference type="NCBI Taxonomy" id="451379"/>
    <lineage>
        <taxon>Eukaryota</taxon>
        <taxon>Metazoa</taxon>
        <taxon>Ecdysozoa</taxon>
        <taxon>Nematoda</taxon>
        <taxon>Chromadorea</taxon>
        <taxon>Rhabditida</taxon>
        <taxon>Spirurina</taxon>
        <taxon>Oxyuridomorpha</taxon>
        <taxon>Oxyuroidea</taxon>
        <taxon>Oxyuridae</taxon>
        <taxon>Syphacia</taxon>
    </lineage>
</organism>
<evidence type="ECO:0000259" key="6">
    <source>
        <dbReference type="PROSITE" id="PS51044"/>
    </source>
</evidence>
<keyword evidence="3" id="KW-0862">Zinc</keyword>
<keyword evidence="7" id="KW-1185">Reference proteome</keyword>
<dbReference type="PANTHER" id="PTHR10782">
    <property type="entry name" value="ZINC FINGER MIZ DOMAIN-CONTAINING PROTEIN"/>
    <property type="match status" value="1"/>
</dbReference>
<feature type="domain" description="SP-RING-type" evidence="6">
    <location>
        <begin position="350"/>
        <end position="432"/>
    </location>
</feature>
<dbReference type="GO" id="GO:0008270">
    <property type="term" value="F:zinc ion binding"/>
    <property type="evidence" value="ECO:0007669"/>
    <property type="project" value="UniProtKB-KW"/>
</dbReference>
<reference evidence="8" key="1">
    <citation type="submission" date="2017-02" db="UniProtKB">
        <authorList>
            <consortium name="WormBaseParasite"/>
        </authorList>
    </citation>
    <scope>IDENTIFICATION</scope>
</reference>
<protein>
    <submittedName>
        <fullName evidence="8">SP-RING-type domain-containing protein</fullName>
    </submittedName>
</protein>
<evidence type="ECO:0000256" key="3">
    <source>
        <dbReference type="ARBA" id="ARBA00022833"/>
    </source>
</evidence>
<accession>A0A0N5AY54</accession>
<keyword evidence="2 4" id="KW-0863">Zinc-finger</keyword>
<dbReference type="GO" id="GO:0061665">
    <property type="term" value="F:SUMO ligase activity"/>
    <property type="evidence" value="ECO:0007669"/>
    <property type="project" value="TreeGrafter"/>
</dbReference>
<evidence type="ECO:0000313" key="8">
    <source>
        <dbReference type="WBParaSite" id="SMUV_0000989101-mRNA-1"/>
    </source>
</evidence>
<sequence length="767" mass="82521">MMWNCPSGSTGAGPSVGGTLTAPQIYPNFIGMPSDYRLVQMDSREQAESMQAQQMGPVRYQQYMQNQMPSPSFISANSVQSGYPMDAVGVRPNAYIGPQCVPTSSYVGCRQQFSNSQSMRPYSQPQMVQMQQHGVGVHPRDQQGFVNGSMYPSIPNGAQRTPGMAPSMIPSQVQVTMKPGCSSGMAPSPCGQFLRTRQPGPMNLAYQTAYSQTNQSSVVSIELVRVGSATTCSQLPSGVPQQNAGSCSDMNNRAASPTFASTTSESADEIKVAFCKEVIEYPIVLDHSSNSVEYGFVVSEENFAQLQRLLICLFSHYFSLQYVQWKPVRQVVTEILDQVKTDLASSKKKILNLIQMDSNNSRIRLWWSKLERMNVPARSVHCKHAACFDLESFLTLNCESETFWCPLCKVRFSWNDFEIDEFVANILSECGDRCKFSEAIIDPSSGCYQIVDLQTSVNCKQPQQRISMPCASNSGTVSQPVGNADVSRSLKRMVNNKGTSCQPSLKRLKPVSFASSASVCDRQVMSLPSSSTFNQACVPVTSVCWFPSPTAPLSTSSLCGFSSSPNTSQPGQQQQQQLNLSSVSAECAARGTPIAPEGGNNPACVGASASSGNTQLQNAVASQGNVEAISASGSAPYSPDSVGSSGSANFLGPSACVASAVECNASSSADSGSGVSVPVVGSGGIAVKTGNPIVSKEVLHSPCECMTVSELEMYLKDEPFALSTSSLLSSKRCPPRSIDNDEDWLDFKEIMARDGYLFVAFQWICVL</sequence>